<keyword evidence="8" id="KW-1185">Reference proteome</keyword>
<feature type="transmembrane region" description="Helical" evidence="5">
    <location>
        <begin position="440"/>
        <end position="457"/>
    </location>
</feature>
<feature type="transmembrane region" description="Helical" evidence="5">
    <location>
        <begin position="225"/>
        <end position="246"/>
    </location>
</feature>
<reference evidence="7 8" key="1">
    <citation type="submission" date="2021-09" db="EMBL/GenBank/DDBJ databases">
        <title>Whole genome sequence of Nocardioides sp. GBK3QG-3.</title>
        <authorList>
            <person name="Tuo L."/>
        </authorList>
    </citation>
    <scope>NUCLEOTIDE SEQUENCE [LARGE SCALE GENOMIC DNA]</scope>
    <source>
        <strain evidence="7 8">GBK3QG-3</strain>
    </source>
</reference>
<feature type="transmembrane region" description="Helical" evidence="5">
    <location>
        <begin position="12"/>
        <end position="33"/>
    </location>
</feature>
<accession>A0ABS7U6V8</accession>
<feature type="transmembrane region" description="Helical" evidence="5">
    <location>
        <begin position="101"/>
        <end position="123"/>
    </location>
</feature>
<evidence type="ECO:0000256" key="5">
    <source>
        <dbReference type="SAM" id="Phobius"/>
    </source>
</evidence>
<feature type="transmembrane region" description="Helical" evidence="5">
    <location>
        <begin position="331"/>
        <end position="354"/>
    </location>
</feature>
<gene>
    <name evidence="7" type="ORF">K8U61_00570</name>
</gene>
<dbReference type="InterPro" id="IPR005829">
    <property type="entry name" value="Sugar_transporter_CS"/>
</dbReference>
<dbReference type="SUPFAM" id="SSF103473">
    <property type="entry name" value="MFS general substrate transporter"/>
    <property type="match status" value="1"/>
</dbReference>
<feature type="transmembrane region" description="Helical" evidence="5">
    <location>
        <begin position="135"/>
        <end position="159"/>
    </location>
</feature>
<feature type="transmembrane region" description="Helical" evidence="5">
    <location>
        <begin position="301"/>
        <end position="319"/>
    </location>
</feature>
<dbReference type="PROSITE" id="PS00216">
    <property type="entry name" value="SUGAR_TRANSPORT_1"/>
    <property type="match status" value="1"/>
</dbReference>
<evidence type="ECO:0000259" key="6">
    <source>
        <dbReference type="PROSITE" id="PS50850"/>
    </source>
</evidence>
<feature type="transmembrane region" description="Helical" evidence="5">
    <location>
        <begin position="165"/>
        <end position="188"/>
    </location>
</feature>
<organism evidence="7 8">
    <name type="scientific">Nocardioides mangrovi</name>
    <dbReference type="NCBI Taxonomy" id="2874580"/>
    <lineage>
        <taxon>Bacteria</taxon>
        <taxon>Bacillati</taxon>
        <taxon>Actinomycetota</taxon>
        <taxon>Actinomycetes</taxon>
        <taxon>Propionibacteriales</taxon>
        <taxon>Nocardioidaceae</taxon>
        <taxon>Nocardioides</taxon>
    </lineage>
</organism>
<dbReference type="CDD" id="cd17321">
    <property type="entry name" value="MFS_MMR_MDR_like"/>
    <property type="match status" value="1"/>
</dbReference>
<name>A0ABS7U6V8_9ACTN</name>
<dbReference type="PROSITE" id="PS50850">
    <property type="entry name" value="MFS"/>
    <property type="match status" value="1"/>
</dbReference>
<evidence type="ECO:0000256" key="1">
    <source>
        <dbReference type="ARBA" id="ARBA00004651"/>
    </source>
</evidence>
<keyword evidence="4 5" id="KW-0472">Membrane</keyword>
<dbReference type="PANTHER" id="PTHR42718">
    <property type="entry name" value="MAJOR FACILITATOR SUPERFAMILY MULTIDRUG TRANSPORTER MFSC"/>
    <property type="match status" value="1"/>
</dbReference>
<dbReference type="Pfam" id="PF07690">
    <property type="entry name" value="MFS_1"/>
    <property type="match status" value="2"/>
</dbReference>
<feature type="transmembrane region" description="Helical" evidence="5">
    <location>
        <begin position="76"/>
        <end position="95"/>
    </location>
</feature>
<evidence type="ECO:0000256" key="4">
    <source>
        <dbReference type="ARBA" id="ARBA00023136"/>
    </source>
</evidence>
<dbReference type="InterPro" id="IPR020846">
    <property type="entry name" value="MFS_dom"/>
</dbReference>
<feature type="transmembrane region" description="Helical" evidence="5">
    <location>
        <begin position="45"/>
        <end position="64"/>
    </location>
</feature>
<sequence length="477" mass="48039">MTDTSLRRGPLAVLLTGTFLIVLDFFVVNVALPSVQRDLHAGNTALEWLVAGYGLTFGGLLLVASRVADRWGRRRVFLLGVALFVASSAACGFAPDTTTLVLARLVQGAAAAAVGPTVLALIGDVYAGPQRVRALGAYATVMGVAAASGQLVGGLLIHLDLAGTGWRAIFLVNVPIGLVALAAAPRFLPDTRVPGAPRVDVVEASLVVASLTALVLPLVEGQRQGWPLWTWASLAGAALLAELAWLRGRALRRRGTRPLLDPAALGARPVRAGLVGQALLFTGMASYFLVLALYLQDGRGLGPLASGAVFTIVAAAYMVGTAEAGALVGRYGARAAITGGAATFGIGHLLLLAAVEHVGVGGSVAWLAPGLAVAGLGMGVALAALVGTVMGSVAVEHAGTVSGTASTVQQVGNALGVALVGIVFFGRVDAGMVDAFGASLVYLSVTTAAVALAAAFLPGRPRSRQSGTVPSSSSAAA</sequence>
<comment type="caution">
    <text evidence="7">The sequence shown here is derived from an EMBL/GenBank/DDBJ whole genome shotgun (WGS) entry which is preliminary data.</text>
</comment>
<proteinExistence type="predicted"/>
<evidence type="ECO:0000313" key="7">
    <source>
        <dbReference type="EMBL" id="MBZ5736635.1"/>
    </source>
</evidence>
<feature type="domain" description="Major facilitator superfamily (MFS) profile" evidence="6">
    <location>
        <begin position="10"/>
        <end position="462"/>
    </location>
</feature>
<protein>
    <submittedName>
        <fullName evidence="7">MFS transporter</fullName>
    </submittedName>
</protein>
<dbReference type="RefSeq" id="WP_224121009.1">
    <property type="nucleotide sequence ID" value="NZ_JAIQZJ010000001.1"/>
</dbReference>
<dbReference type="InterPro" id="IPR036259">
    <property type="entry name" value="MFS_trans_sf"/>
</dbReference>
<evidence type="ECO:0000256" key="3">
    <source>
        <dbReference type="ARBA" id="ARBA00022989"/>
    </source>
</evidence>
<keyword evidence="3 5" id="KW-1133">Transmembrane helix</keyword>
<feature type="transmembrane region" description="Helical" evidence="5">
    <location>
        <begin position="274"/>
        <end position="295"/>
    </location>
</feature>
<evidence type="ECO:0000313" key="8">
    <source>
        <dbReference type="Proteomes" id="UP000780875"/>
    </source>
</evidence>
<dbReference type="PRINTS" id="PR01036">
    <property type="entry name" value="TCRTETB"/>
</dbReference>
<dbReference type="InterPro" id="IPR011701">
    <property type="entry name" value="MFS"/>
</dbReference>
<evidence type="ECO:0000256" key="2">
    <source>
        <dbReference type="ARBA" id="ARBA00022692"/>
    </source>
</evidence>
<feature type="transmembrane region" description="Helical" evidence="5">
    <location>
        <begin position="411"/>
        <end position="428"/>
    </location>
</feature>
<dbReference type="Gene3D" id="1.20.1720.10">
    <property type="entry name" value="Multidrug resistance protein D"/>
    <property type="match status" value="1"/>
</dbReference>
<feature type="transmembrane region" description="Helical" evidence="5">
    <location>
        <begin position="366"/>
        <end position="390"/>
    </location>
</feature>
<comment type="subcellular location">
    <subcellularLocation>
        <location evidence="1">Cell membrane</location>
        <topology evidence="1">Multi-pass membrane protein</topology>
    </subcellularLocation>
</comment>
<keyword evidence="2 5" id="KW-0812">Transmembrane</keyword>
<dbReference type="PANTHER" id="PTHR42718:SF39">
    <property type="entry name" value="ACTINORHODIN TRANSPORTER-RELATED"/>
    <property type="match status" value="1"/>
</dbReference>
<dbReference type="EMBL" id="JAIQZJ010000001">
    <property type="protein sequence ID" value="MBZ5736635.1"/>
    <property type="molecule type" value="Genomic_DNA"/>
</dbReference>
<dbReference type="Gene3D" id="1.20.1250.20">
    <property type="entry name" value="MFS general substrate transporter like domains"/>
    <property type="match status" value="1"/>
</dbReference>
<dbReference type="Proteomes" id="UP000780875">
    <property type="component" value="Unassembled WGS sequence"/>
</dbReference>
<feature type="transmembrane region" description="Helical" evidence="5">
    <location>
        <begin position="200"/>
        <end position="219"/>
    </location>
</feature>